<name>A0A927C838_9BACL</name>
<evidence type="ECO:0000313" key="7">
    <source>
        <dbReference type="EMBL" id="MBD2862920.1"/>
    </source>
</evidence>
<dbReference type="Proteomes" id="UP000639396">
    <property type="component" value="Unassembled WGS sequence"/>
</dbReference>
<keyword evidence="4" id="KW-0804">Transcription</keyword>
<dbReference type="CDD" id="cd06171">
    <property type="entry name" value="Sigma70_r4"/>
    <property type="match status" value="1"/>
</dbReference>
<organism evidence="7 8">
    <name type="scientific">Paenibacillus oceani</name>
    <dbReference type="NCBI Taxonomy" id="2772510"/>
    <lineage>
        <taxon>Bacteria</taxon>
        <taxon>Bacillati</taxon>
        <taxon>Bacillota</taxon>
        <taxon>Bacilli</taxon>
        <taxon>Bacillales</taxon>
        <taxon>Paenibacillaceae</taxon>
        <taxon>Paenibacillus</taxon>
    </lineage>
</organism>
<keyword evidence="8" id="KW-1185">Reference proteome</keyword>
<dbReference type="GO" id="GO:0006352">
    <property type="term" value="P:DNA-templated transcription initiation"/>
    <property type="evidence" value="ECO:0007669"/>
    <property type="project" value="InterPro"/>
</dbReference>
<evidence type="ECO:0000256" key="2">
    <source>
        <dbReference type="ARBA" id="ARBA00023015"/>
    </source>
</evidence>
<dbReference type="Pfam" id="PF04542">
    <property type="entry name" value="Sigma70_r2"/>
    <property type="match status" value="1"/>
</dbReference>
<evidence type="ECO:0000313" key="8">
    <source>
        <dbReference type="Proteomes" id="UP000639396"/>
    </source>
</evidence>
<keyword evidence="2" id="KW-0805">Transcription regulation</keyword>
<keyword evidence="3" id="KW-0731">Sigma factor</keyword>
<evidence type="ECO:0000256" key="1">
    <source>
        <dbReference type="ARBA" id="ARBA00010641"/>
    </source>
</evidence>
<dbReference type="AlphaFoldDB" id="A0A927C838"/>
<accession>A0A927C838</accession>
<dbReference type="Gene3D" id="1.10.10.10">
    <property type="entry name" value="Winged helix-like DNA-binding domain superfamily/Winged helix DNA-binding domain"/>
    <property type="match status" value="1"/>
</dbReference>
<protein>
    <submittedName>
        <fullName evidence="7">Sigma-70 family RNA polymerase sigma factor</fullName>
    </submittedName>
</protein>
<dbReference type="EMBL" id="JACXJA010000015">
    <property type="protein sequence ID" value="MBD2862920.1"/>
    <property type="molecule type" value="Genomic_DNA"/>
</dbReference>
<dbReference type="SUPFAM" id="SSF88946">
    <property type="entry name" value="Sigma2 domain of RNA polymerase sigma factors"/>
    <property type="match status" value="1"/>
</dbReference>
<evidence type="ECO:0000256" key="3">
    <source>
        <dbReference type="ARBA" id="ARBA00023082"/>
    </source>
</evidence>
<dbReference type="PANTHER" id="PTHR43133">
    <property type="entry name" value="RNA POLYMERASE ECF-TYPE SIGMA FACTO"/>
    <property type="match status" value="1"/>
</dbReference>
<feature type="domain" description="RNA polymerase sigma factor 70 region 4 type 2" evidence="6">
    <location>
        <begin position="82"/>
        <end position="132"/>
    </location>
</feature>
<evidence type="ECO:0000256" key="4">
    <source>
        <dbReference type="ARBA" id="ARBA00023163"/>
    </source>
</evidence>
<dbReference type="Gene3D" id="1.10.1740.10">
    <property type="match status" value="1"/>
</dbReference>
<comment type="caution">
    <text evidence="7">The sequence shown here is derived from an EMBL/GenBank/DDBJ whole genome shotgun (WGS) entry which is preliminary data.</text>
</comment>
<feature type="domain" description="RNA polymerase sigma-70 region 2" evidence="5">
    <location>
        <begin position="2"/>
        <end position="58"/>
    </location>
</feature>
<dbReference type="InterPro" id="IPR013249">
    <property type="entry name" value="RNA_pol_sigma70_r4_t2"/>
</dbReference>
<dbReference type="InterPro" id="IPR036388">
    <property type="entry name" value="WH-like_DNA-bd_sf"/>
</dbReference>
<dbReference type="InterPro" id="IPR013325">
    <property type="entry name" value="RNA_pol_sigma_r2"/>
</dbReference>
<proteinExistence type="inferred from homology"/>
<dbReference type="InterPro" id="IPR013324">
    <property type="entry name" value="RNA_pol_sigma_r3/r4-like"/>
</dbReference>
<dbReference type="SUPFAM" id="SSF88659">
    <property type="entry name" value="Sigma3 and sigma4 domains of RNA polymerase sigma factors"/>
    <property type="match status" value="1"/>
</dbReference>
<dbReference type="NCBIfam" id="TIGR02937">
    <property type="entry name" value="sigma70-ECF"/>
    <property type="match status" value="1"/>
</dbReference>
<comment type="similarity">
    <text evidence="1">Belongs to the sigma-70 factor family. ECF subfamily.</text>
</comment>
<dbReference type="InterPro" id="IPR039425">
    <property type="entry name" value="RNA_pol_sigma-70-like"/>
</dbReference>
<dbReference type="InterPro" id="IPR007627">
    <property type="entry name" value="RNA_pol_sigma70_r2"/>
</dbReference>
<dbReference type="Pfam" id="PF08281">
    <property type="entry name" value="Sigma70_r4_2"/>
    <property type="match status" value="1"/>
</dbReference>
<reference evidence="7" key="1">
    <citation type="submission" date="2020-09" db="EMBL/GenBank/DDBJ databases">
        <title>A novel bacterium of genus Paenibacillus, isolated from South China Sea.</title>
        <authorList>
            <person name="Huang H."/>
            <person name="Mo K."/>
            <person name="Hu Y."/>
        </authorList>
    </citation>
    <scope>NUCLEOTIDE SEQUENCE</scope>
    <source>
        <strain evidence="7">IB182363</strain>
    </source>
</reference>
<sequence>MYRVAGAFLRSDSECADAMQETVIKAYKSIRNLREPLYFKTWLLQILANECRKIYNQRKSIIPVAELSEDSYHPDLSGKLVVADALQELEDELRVVITLYYLEDLPVKEVARLLDTPEGTVKSRLARAREKLAVIMQPSAEGRVSYE</sequence>
<evidence type="ECO:0000259" key="6">
    <source>
        <dbReference type="Pfam" id="PF08281"/>
    </source>
</evidence>
<dbReference type="GO" id="GO:0016987">
    <property type="term" value="F:sigma factor activity"/>
    <property type="evidence" value="ECO:0007669"/>
    <property type="project" value="UniProtKB-KW"/>
</dbReference>
<dbReference type="GO" id="GO:0003677">
    <property type="term" value="F:DNA binding"/>
    <property type="evidence" value="ECO:0007669"/>
    <property type="project" value="InterPro"/>
</dbReference>
<dbReference type="InterPro" id="IPR014284">
    <property type="entry name" value="RNA_pol_sigma-70_dom"/>
</dbReference>
<dbReference type="PANTHER" id="PTHR43133:SF51">
    <property type="entry name" value="RNA POLYMERASE SIGMA FACTOR"/>
    <property type="match status" value="1"/>
</dbReference>
<evidence type="ECO:0000259" key="5">
    <source>
        <dbReference type="Pfam" id="PF04542"/>
    </source>
</evidence>
<gene>
    <name evidence="7" type="ORF">IDH45_13090</name>
</gene>